<protein>
    <recommendedName>
        <fullName evidence="1">YvlB/LiaX N-terminal domain-containing protein</fullName>
    </recommendedName>
</protein>
<organism evidence="2">
    <name type="scientific">Candidatus Fermentithermobacillus carboniphilus</name>
    <dbReference type="NCBI Taxonomy" id="3085328"/>
    <lineage>
        <taxon>Bacteria</taxon>
        <taxon>Bacillati</taxon>
        <taxon>Bacillota</taxon>
        <taxon>Candidatus Fermentithermobacillia</taxon>
        <taxon>Candidatus Fermentithermobacillales</taxon>
        <taxon>Candidatus Fermentithermobacillaceae</taxon>
        <taxon>Candidatus Fermentithermobacillus</taxon>
    </lineage>
</organism>
<accession>A0AAT9LB03</accession>
<reference evidence="2" key="1">
    <citation type="submission" date="2020-10" db="EMBL/GenBank/DDBJ databases">
        <authorList>
            <person name="Kadnikov V."/>
            <person name="Beletsky A.V."/>
            <person name="Mardanov A.V."/>
            <person name="Karnachuk O.V."/>
            <person name="Ravin N.V."/>
        </authorList>
    </citation>
    <scope>NUCLEOTIDE SEQUENCE</scope>
    <source>
        <strain evidence="2">Bu02</strain>
    </source>
</reference>
<feature type="domain" description="YvlB/LiaX N-terminal" evidence="1">
    <location>
        <begin position="3"/>
        <end position="32"/>
    </location>
</feature>
<reference evidence="2" key="2">
    <citation type="journal article" date="2023" name="Biology">
        <title>Prokaryotic Life Associated with Coal-Fire Gas Vents Revealed by Metagenomics.</title>
        <authorList>
            <person name="Kadnikov V.V."/>
            <person name="Mardanov A.V."/>
            <person name="Beletsky A.V."/>
            <person name="Karnachuk O.V."/>
            <person name="Ravin N.V."/>
        </authorList>
    </citation>
    <scope>NUCLEOTIDE SEQUENCE</scope>
    <source>
        <strain evidence="2">Bu02</strain>
    </source>
</reference>
<dbReference type="InterPro" id="IPR053959">
    <property type="entry name" value="YvlB/LiaX_N"/>
</dbReference>
<dbReference type="AlphaFoldDB" id="A0AAT9LB03"/>
<evidence type="ECO:0000313" key="2">
    <source>
        <dbReference type="EMBL" id="QUL97964.1"/>
    </source>
</evidence>
<dbReference type="KEGG" id="fcz:IMF26_07775"/>
<evidence type="ECO:0000259" key="1">
    <source>
        <dbReference type="Pfam" id="PF22746"/>
    </source>
</evidence>
<sequence length="124" mass="14052">MDEEKTRILQMLRDGKISVDEALKLLEALEPPRPSEEVPQTRPKWLRVRVTEANKEKPKVILNLPIGIVDWALKVGNKFIGMGAVDLNGVDLEELRRAITTGMRGKILDVTDEDSNEHVEIEIE</sequence>
<dbReference type="Pfam" id="PF22746">
    <property type="entry name" value="SHOCT-like_DUF2089-C"/>
    <property type="match status" value="1"/>
</dbReference>
<dbReference type="EMBL" id="CP062796">
    <property type="protein sequence ID" value="QUL97964.1"/>
    <property type="molecule type" value="Genomic_DNA"/>
</dbReference>
<proteinExistence type="predicted"/>
<gene>
    <name evidence="2" type="ORF">IMF26_07775</name>
</gene>
<name>A0AAT9LB03_9FIRM</name>